<dbReference type="KEGG" id="uli:ETAA1_61940"/>
<dbReference type="GO" id="GO:0005975">
    <property type="term" value="P:carbohydrate metabolic process"/>
    <property type="evidence" value="ECO:0007669"/>
    <property type="project" value="InterPro"/>
</dbReference>
<reference evidence="4 5" key="1">
    <citation type="submission" date="2019-02" db="EMBL/GenBank/DDBJ databases">
        <title>Deep-cultivation of Planctomycetes and their phenomic and genomic characterization uncovers novel biology.</title>
        <authorList>
            <person name="Wiegand S."/>
            <person name="Jogler M."/>
            <person name="Boedeker C."/>
            <person name="Pinto D."/>
            <person name="Vollmers J."/>
            <person name="Rivas-Marin E."/>
            <person name="Kohn T."/>
            <person name="Peeters S.H."/>
            <person name="Heuer A."/>
            <person name="Rast P."/>
            <person name="Oberbeckmann S."/>
            <person name="Bunk B."/>
            <person name="Jeske O."/>
            <person name="Meyerdierks A."/>
            <person name="Storesund J.E."/>
            <person name="Kallscheuer N."/>
            <person name="Luecker S."/>
            <person name="Lage O.M."/>
            <person name="Pohl T."/>
            <person name="Merkel B.J."/>
            <person name="Hornburger P."/>
            <person name="Mueller R.-W."/>
            <person name="Bruemmer F."/>
            <person name="Labrenz M."/>
            <person name="Spormann A.M."/>
            <person name="Op den Camp H."/>
            <person name="Overmann J."/>
            <person name="Amann R."/>
            <person name="Jetten M.S.M."/>
            <person name="Mascher T."/>
            <person name="Medema M.H."/>
            <person name="Devos D.P."/>
            <person name="Kaster A.-K."/>
            <person name="Ovreas L."/>
            <person name="Rohde M."/>
            <person name="Galperin M.Y."/>
            <person name="Jogler C."/>
        </authorList>
    </citation>
    <scope>NUCLEOTIDE SEQUENCE [LARGE SCALE GENOMIC DNA]</scope>
    <source>
        <strain evidence="4 5">ETA_A1</strain>
    </source>
</reference>
<dbReference type="Gene3D" id="3.20.20.370">
    <property type="entry name" value="Glycoside hydrolase/deacetylase"/>
    <property type="match status" value="1"/>
</dbReference>
<dbReference type="PROSITE" id="PS51677">
    <property type="entry name" value="NODB"/>
    <property type="match status" value="1"/>
</dbReference>
<evidence type="ECO:0000313" key="4">
    <source>
        <dbReference type="EMBL" id="QDU24180.1"/>
    </source>
</evidence>
<evidence type="ECO:0000259" key="3">
    <source>
        <dbReference type="PROSITE" id="PS51677"/>
    </source>
</evidence>
<dbReference type="PANTHER" id="PTHR34216:SF3">
    <property type="entry name" value="POLY-BETA-1,6-N-ACETYL-D-GLUCOSAMINE N-DEACETYLASE"/>
    <property type="match status" value="1"/>
</dbReference>
<dbReference type="OrthoDB" id="9778320at2"/>
<dbReference type="EMBL" id="CP036273">
    <property type="protein sequence ID" value="QDU24180.1"/>
    <property type="molecule type" value="Genomic_DNA"/>
</dbReference>
<dbReference type="SUPFAM" id="SSF88713">
    <property type="entry name" value="Glycoside hydrolase/deacetylase"/>
    <property type="match status" value="1"/>
</dbReference>
<dbReference type="GO" id="GO:0005576">
    <property type="term" value="C:extracellular region"/>
    <property type="evidence" value="ECO:0007669"/>
    <property type="project" value="UniProtKB-SubCell"/>
</dbReference>
<dbReference type="RefSeq" id="WP_145244363.1">
    <property type="nucleotide sequence ID" value="NZ_CP036273.1"/>
</dbReference>
<dbReference type="AlphaFoldDB" id="A0A517Y306"/>
<organism evidence="4 5">
    <name type="scientific">Urbifossiella limnaea</name>
    <dbReference type="NCBI Taxonomy" id="2528023"/>
    <lineage>
        <taxon>Bacteria</taxon>
        <taxon>Pseudomonadati</taxon>
        <taxon>Planctomycetota</taxon>
        <taxon>Planctomycetia</taxon>
        <taxon>Gemmatales</taxon>
        <taxon>Gemmataceae</taxon>
        <taxon>Urbifossiella</taxon>
    </lineage>
</organism>
<dbReference type="CDD" id="cd10918">
    <property type="entry name" value="CE4_NodB_like_5s_6s"/>
    <property type="match status" value="1"/>
</dbReference>
<evidence type="ECO:0000256" key="2">
    <source>
        <dbReference type="ARBA" id="ARBA00022729"/>
    </source>
</evidence>
<evidence type="ECO:0000313" key="5">
    <source>
        <dbReference type="Proteomes" id="UP000319576"/>
    </source>
</evidence>
<accession>A0A517Y306</accession>
<dbReference type="Pfam" id="PF01522">
    <property type="entry name" value="Polysacc_deac_1"/>
    <property type="match status" value="2"/>
</dbReference>
<dbReference type="InterPro" id="IPR002509">
    <property type="entry name" value="NODB_dom"/>
</dbReference>
<comment type="subcellular location">
    <subcellularLocation>
        <location evidence="1">Secreted</location>
    </subcellularLocation>
</comment>
<name>A0A517Y306_9BACT</name>
<keyword evidence="5" id="KW-1185">Reference proteome</keyword>
<keyword evidence="2" id="KW-0732">Signal</keyword>
<dbReference type="InterPro" id="IPR051398">
    <property type="entry name" value="Polysacch_Deacetylase"/>
</dbReference>
<dbReference type="PANTHER" id="PTHR34216">
    <property type="match status" value="1"/>
</dbReference>
<dbReference type="InterPro" id="IPR011330">
    <property type="entry name" value="Glyco_hydro/deAcase_b/a-brl"/>
</dbReference>
<dbReference type="Proteomes" id="UP000319576">
    <property type="component" value="Chromosome"/>
</dbReference>
<protein>
    <submittedName>
        <fullName evidence="4">Polysaccharide deacetylase</fullName>
    </submittedName>
</protein>
<proteinExistence type="predicted"/>
<dbReference type="GO" id="GO:0016810">
    <property type="term" value="F:hydrolase activity, acting on carbon-nitrogen (but not peptide) bonds"/>
    <property type="evidence" value="ECO:0007669"/>
    <property type="project" value="InterPro"/>
</dbReference>
<sequence>MRKDRFAQVLTGLGLVEAASYLPRRPRLTVFNYHRIGSTADNLYDDGVFSATAAELQAQMRFLRRHFDLPPFDELVAALTDGFELKRPTALVTFDDGYRDNYELAFPVLREAGVPAVFFIPTEYVGCPRTPWWDRIAYVVKRATVEVLALDIPEPTAFDLRVLPRSRVIRQVLDLFKRDAGRHEGAFLSHLEERAGVSFPEHLAAHRWIVTWDEIREMVDGGMAVGSHSHTHRILAGLNEAEQLQELTLSRKILERETGRAVTSLAYPVGLQSSFTPATKRVAREAGYKLAFSYYSGVNQADGFDVYDIRRIGVAQGQSFAMFRSRAICNSVFGRCI</sequence>
<evidence type="ECO:0000256" key="1">
    <source>
        <dbReference type="ARBA" id="ARBA00004613"/>
    </source>
</evidence>
<feature type="domain" description="NodB homology" evidence="3">
    <location>
        <begin position="88"/>
        <end position="337"/>
    </location>
</feature>
<gene>
    <name evidence="4" type="ORF">ETAA1_61940</name>
</gene>